<dbReference type="RefSeq" id="WP_111630878.1">
    <property type="nucleotide sequence ID" value="NZ_QLMC01000007.1"/>
</dbReference>
<dbReference type="SUPFAM" id="SSF56059">
    <property type="entry name" value="Glutathione synthetase ATP-binding domain-like"/>
    <property type="match status" value="1"/>
</dbReference>
<keyword evidence="2" id="KW-1185">Reference proteome</keyword>
<accession>A0A327WUG1</accession>
<reference evidence="1 2" key="1">
    <citation type="submission" date="2018-06" db="EMBL/GenBank/DDBJ databases">
        <title>Genomic Encyclopedia of Archaeal and Bacterial Type Strains, Phase II (KMG-II): from individual species to whole genera.</title>
        <authorList>
            <person name="Goeker M."/>
        </authorList>
    </citation>
    <scope>NUCLEOTIDE SEQUENCE [LARGE SCALE GENOMIC DNA]</scope>
    <source>
        <strain evidence="1 2">DSM 21851</strain>
    </source>
</reference>
<comment type="caution">
    <text evidence="1">The sequence shown here is derived from an EMBL/GenBank/DDBJ whole genome shotgun (WGS) entry which is preliminary data.</text>
</comment>
<proteinExistence type="predicted"/>
<organism evidence="1 2">
    <name type="scientific">Larkinella arboricola</name>
    <dbReference type="NCBI Taxonomy" id="643671"/>
    <lineage>
        <taxon>Bacteria</taxon>
        <taxon>Pseudomonadati</taxon>
        <taxon>Bacteroidota</taxon>
        <taxon>Cytophagia</taxon>
        <taxon>Cytophagales</taxon>
        <taxon>Spirosomataceae</taxon>
        <taxon>Larkinella</taxon>
    </lineage>
</organism>
<evidence type="ECO:0000313" key="2">
    <source>
        <dbReference type="Proteomes" id="UP000248790"/>
    </source>
</evidence>
<dbReference type="Gene3D" id="3.30.470.20">
    <property type="entry name" value="ATP-grasp fold, B domain"/>
    <property type="match status" value="1"/>
</dbReference>
<dbReference type="OrthoDB" id="9799627at2"/>
<evidence type="ECO:0000313" key="1">
    <source>
        <dbReference type="EMBL" id="RAJ92536.1"/>
    </source>
</evidence>
<dbReference type="AlphaFoldDB" id="A0A327WUG1"/>
<name>A0A327WUG1_LARAB</name>
<gene>
    <name evidence="1" type="ORF">LX87_04866</name>
</gene>
<sequence>MKLLGVYRNQKFSPNHIGNDDAIFSLTAQALEKLGNQIRICSEDEFLKLETIPEPYIFTMARQKAVVQKLQAVENAGTVVVNSGFGIENCFRINMHNALEENNIPVPRSLVVPTTPTDDDWLEQWPDKGFWIKRGDFHAIHREDVTFVRSRQEGREMLREYARRDIPDVLISEHLAGDLVKFYGVRGTDFFFWFYPYEHNHHKYVEYEAINGKSHHHAFDEAELQRVATASAKAVGVDIYGGDAIVTKDGSFYIIDLNDWPSFAPCRQEAADAIAALLYQKFTQPVL</sequence>
<dbReference type="Proteomes" id="UP000248790">
    <property type="component" value="Unassembled WGS sequence"/>
</dbReference>
<evidence type="ECO:0008006" key="3">
    <source>
        <dbReference type="Google" id="ProtNLM"/>
    </source>
</evidence>
<dbReference type="EMBL" id="QLMC01000007">
    <property type="protein sequence ID" value="RAJ92536.1"/>
    <property type="molecule type" value="Genomic_DNA"/>
</dbReference>
<protein>
    <recommendedName>
        <fullName evidence="3">Glutathione synthase/RimK-type ligase-like ATP-grasp enzyme</fullName>
    </recommendedName>
</protein>